<name>A0A6G1LAG2_9PEZI</name>
<reference evidence="1" key="1">
    <citation type="journal article" date="2020" name="Stud. Mycol.">
        <title>101 Dothideomycetes genomes: a test case for predicting lifestyles and emergence of pathogens.</title>
        <authorList>
            <person name="Haridas S."/>
            <person name="Albert R."/>
            <person name="Binder M."/>
            <person name="Bloem J."/>
            <person name="Labutti K."/>
            <person name="Salamov A."/>
            <person name="Andreopoulos B."/>
            <person name="Baker S."/>
            <person name="Barry K."/>
            <person name="Bills G."/>
            <person name="Bluhm B."/>
            <person name="Cannon C."/>
            <person name="Castanera R."/>
            <person name="Culley D."/>
            <person name="Daum C."/>
            <person name="Ezra D."/>
            <person name="Gonzalez J."/>
            <person name="Henrissat B."/>
            <person name="Kuo A."/>
            <person name="Liang C."/>
            <person name="Lipzen A."/>
            <person name="Lutzoni F."/>
            <person name="Magnuson J."/>
            <person name="Mondo S."/>
            <person name="Nolan M."/>
            <person name="Ohm R."/>
            <person name="Pangilinan J."/>
            <person name="Park H.-J."/>
            <person name="Ramirez L."/>
            <person name="Alfaro M."/>
            <person name="Sun H."/>
            <person name="Tritt A."/>
            <person name="Yoshinaga Y."/>
            <person name="Zwiers L.-H."/>
            <person name="Turgeon B."/>
            <person name="Goodwin S."/>
            <person name="Spatafora J."/>
            <person name="Crous P."/>
            <person name="Grigoriev I."/>
        </authorList>
    </citation>
    <scope>NUCLEOTIDE SEQUENCE</scope>
    <source>
        <strain evidence="1">CBS 116005</strain>
    </source>
</reference>
<gene>
    <name evidence="1" type="ORF">EJ03DRAFT_100069</name>
</gene>
<keyword evidence="2" id="KW-1185">Reference proteome</keyword>
<evidence type="ECO:0000313" key="2">
    <source>
        <dbReference type="Proteomes" id="UP000799436"/>
    </source>
</evidence>
<organism evidence="1 2">
    <name type="scientific">Teratosphaeria nubilosa</name>
    <dbReference type="NCBI Taxonomy" id="161662"/>
    <lineage>
        <taxon>Eukaryota</taxon>
        <taxon>Fungi</taxon>
        <taxon>Dikarya</taxon>
        <taxon>Ascomycota</taxon>
        <taxon>Pezizomycotina</taxon>
        <taxon>Dothideomycetes</taxon>
        <taxon>Dothideomycetidae</taxon>
        <taxon>Mycosphaerellales</taxon>
        <taxon>Teratosphaeriaceae</taxon>
        <taxon>Teratosphaeria</taxon>
    </lineage>
</organism>
<dbReference type="Proteomes" id="UP000799436">
    <property type="component" value="Unassembled WGS sequence"/>
</dbReference>
<proteinExistence type="predicted"/>
<sequence length="127" mass="13597">MGWRDWRASRYASGGSYLCGTLWFDLLGGLGGGWVGGNSPRSFFFAMRGATAAGRSYAHGCLLGMKVSLPSSSLDGSFQGGGIGGGWTRYFSLAPYRLRDAKSFFLLLLFARGHANLSLCPFVHGLT</sequence>
<dbReference type="EMBL" id="ML995836">
    <property type="protein sequence ID" value="KAF2769214.1"/>
    <property type="molecule type" value="Genomic_DNA"/>
</dbReference>
<accession>A0A6G1LAG2</accession>
<dbReference type="AlphaFoldDB" id="A0A6G1LAG2"/>
<protein>
    <submittedName>
        <fullName evidence="1">Uncharacterized protein</fullName>
    </submittedName>
</protein>
<evidence type="ECO:0000313" key="1">
    <source>
        <dbReference type="EMBL" id="KAF2769214.1"/>
    </source>
</evidence>